<dbReference type="Gene3D" id="3.30.460.10">
    <property type="entry name" value="Beta Polymerase, domain 2"/>
    <property type="match status" value="1"/>
</dbReference>
<evidence type="ECO:0000313" key="3">
    <source>
        <dbReference type="Proteomes" id="UP000289323"/>
    </source>
</evidence>
<dbReference type="InterPro" id="IPR043519">
    <property type="entry name" value="NT_sf"/>
</dbReference>
<dbReference type="EMBL" id="OUUZ01000010">
    <property type="protein sequence ID" value="SPQ23523.1"/>
    <property type="molecule type" value="Genomic_DNA"/>
</dbReference>
<dbReference type="CDD" id="cd05403">
    <property type="entry name" value="NT_KNTase_like"/>
    <property type="match status" value="1"/>
</dbReference>
<protein>
    <submittedName>
        <fullName evidence="2">Eec984cc-b44b-44d5-bd7e-69b461ac4ff3</fullName>
    </submittedName>
</protein>
<sequence>MYPHHEQTIQNIKAHLQQDPRVQALILGGSIAHGFENPASDVDVLIVLSEDDYNAQLETSYSTYRNVEAAPYPGGYVDGKYITLSFIRQVAERGSEPWRYAFDGAQVLFSRIPGLEDEIKRAATYPVGEKADRMKRFRAQLAAWHWFSIEARKKNNKYLLNVAVSKLVLFGSRLILAHNETLYPFHKWLLAVLERVPEKPEGFVSAIERLNEDPSEENVQEFFEMVKQFRNWDETMLPDGWERWGSQYARDVELTWLNGNRAIDDL</sequence>
<reference evidence="2 3" key="1">
    <citation type="submission" date="2018-04" db="EMBL/GenBank/DDBJ databases">
        <authorList>
            <person name="Huttner S."/>
            <person name="Dainat J."/>
        </authorList>
    </citation>
    <scope>NUCLEOTIDE SEQUENCE [LARGE SCALE GENOMIC DNA]</scope>
</reference>
<feature type="domain" description="Polymerase nucleotidyl transferase" evidence="1">
    <location>
        <begin position="12"/>
        <end position="55"/>
    </location>
</feature>
<accession>A0A446BM10</accession>
<evidence type="ECO:0000313" key="2">
    <source>
        <dbReference type="EMBL" id="SPQ23523.1"/>
    </source>
</evidence>
<dbReference type="AlphaFoldDB" id="A0A446BM10"/>
<dbReference type="InterPro" id="IPR002934">
    <property type="entry name" value="Polymerase_NTP_transf_dom"/>
</dbReference>
<gene>
    <name evidence="2" type="ORF">TT172_LOCUS5942</name>
</gene>
<dbReference type="Pfam" id="PF01909">
    <property type="entry name" value="NTP_transf_2"/>
    <property type="match status" value="1"/>
</dbReference>
<evidence type="ECO:0000259" key="1">
    <source>
        <dbReference type="Pfam" id="PF01909"/>
    </source>
</evidence>
<dbReference type="Proteomes" id="UP000289323">
    <property type="component" value="Unassembled WGS sequence"/>
</dbReference>
<dbReference type="GO" id="GO:0016779">
    <property type="term" value="F:nucleotidyltransferase activity"/>
    <property type="evidence" value="ECO:0007669"/>
    <property type="project" value="InterPro"/>
</dbReference>
<proteinExistence type="predicted"/>
<name>A0A446BM10_9PEZI</name>
<organism evidence="2 3">
    <name type="scientific">Thermothielavioides terrestris</name>
    <dbReference type="NCBI Taxonomy" id="2587410"/>
    <lineage>
        <taxon>Eukaryota</taxon>
        <taxon>Fungi</taxon>
        <taxon>Dikarya</taxon>
        <taxon>Ascomycota</taxon>
        <taxon>Pezizomycotina</taxon>
        <taxon>Sordariomycetes</taxon>
        <taxon>Sordariomycetidae</taxon>
        <taxon>Sordariales</taxon>
        <taxon>Chaetomiaceae</taxon>
        <taxon>Thermothielavioides</taxon>
    </lineage>
</organism>
<dbReference type="SUPFAM" id="SSF81301">
    <property type="entry name" value="Nucleotidyltransferase"/>
    <property type="match status" value="1"/>
</dbReference>